<accession>A0A9D7T625</accession>
<dbReference type="EMBL" id="JADKGK010000011">
    <property type="protein sequence ID" value="MBL0003334.1"/>
    <property type="molecule type" value="Genomic_DNA"/>
</dbReference>
<protein>
    <submittedName>
        <fullName evidence="2">Enoyl-ACP reductase</fullName>
    </submittedName>
</protein>
<name>A0A9D7T625_9MICO</name>
<comment type="caution">
    <text evidence="2">The sequence shown here is derived from an EMBL/GenBank/DDBJ whole genome shotgun (WGS) entry which is preliminary data.</text>
</comment>
<reference evidence="2" key="1">
    <citation type="submission" date="2020-10" db="EMBL/GenBank/DDBJ databases">
        <title>Connecting structure to function with the recovery of over 1000 high-quality activated sludge metagenome-assembled genomes encoding full-length rRNA genes using long-read sequencing.</title>
        <authorList>
            <person name="Singleton C.M."/>
            <person name="Petriglieri F."/>
            <person name="Kristensen J.M."/>
            <person name="Kirkegaard R.H."/>
            <person name="Michaelsen T.Y."/>
            <person name="Andersen M.H."/>
            <person name="Karst S.M."/>
            <person name="Dueholm M.S."/>
            <person name="Nielsen P.H."/>
            <person name="Albertsen M."/>
        </authorList>
    </citation>
    <scope>NUCLEOTIDE SEQUENCE</scope>
    <source>
        <strain evidence="2">Ribe_18-Q3-R11-54_MAXAC.001</strain>
    </source>
</reference>
<feature type="region of interest" description="Disordered" evidence="1">
    <location>
        <begin position="147"/>
        <end position="166"/>
    </location>
</feature>
<evidence type="ECO:0000313" key="2">
    <source>
        <dbReference type="EMBL" id="MBL0003334.1"/>
    </source>
</evidence>
<dbReference type="InterPro" id="IPR051276">
    <property type="entry name" value="Saccharopine_DH-like_oxidrdct"/>
</dbReference>
<evidence type="ECO:0000313" key="3">
    <source>
        <dbReference type="Proteomes" id="UP000886632"/>
    </source>
</evidence>
<dbReference type="AlphaFoldDB" id="A0A9D7T625"/>
<gene>
    <name evidence="2" type="ORF">IPP00_04895</name>
</gene>
<proteinExistence type="predicted"/>
<dbReference type="Gene3D" id="3.40.50.720">
    <property type="entry name" value="NAD(P)-binding Rossmann-like Domain"/>
    <property type="match status" value="1"/>
</dbReference>
<evidence type="ECO:0000256" key="1">
    <source>
        <dbReference type="SAM" id="MobiDB-lite"/>
    </source>
</evidence>
<sequence length="377" mass="39541">MTSARRGVRGWALHTGTSWVLRGPYVRLGMPLVEACAIAGTHYCDLTGEVLFVRQSADTWHETARETGARIVHSCGFDSIPSDLGVLVTADTVAADGAGELTETVLSVVSMRGGVSGGTIDSMRQQAILMRADAAVRAIVADPYGLSPDRAAEPRSRGAEAGAEADAGADAGAGAGALAKTVWTSAVRLVRRSPIRRDPVTGHWTGPFVMAGFNTRIVRRSNALLGWRYGRAFRYREVVDFGNSAKSPVLATGMSAGLLGLAGAMAFEPTRAVVDRFLPKPGEGPSEENQANGRFRMVIRTTTTTGAAYRTKVGADRDPGYSGTAVMLGESALALALDGDRLPGGGGVLTPATGLGSVLVDRLIAQDFTFDCERVDS</sequence>
<dbReference type="Proteomes" id="UP000886632">
    <property type="component" value="Unassembled WGS sequence"/>
</dbReference>
<organism evidence="2 3">
    <name type="scientific">Candidatus Phosphoribacter hodrii</name>
    <dbReference type="NCBI Taxonomy" id="2953743"/>
    <lineage>
        <taxon>Bacteria</taxon>
        <taxon>Bacillati</taxon>
        <taxon>Actinomycetota</taxon>
        <taxon>Actinomycetes</taxon>
        <taxon>Micrococcales</taxon>
        <taxon>Dermatophilaceae</taxon>
        <taxon>Candidatus Phosphoribacter</taxon>
    </lineage>
</organism>
<dbReference type="GO" id="GO:0009247">
    <property type="term" value="P:glycolipid biosynthetic process"/>
    <property type="evidence" value="ECO:0007669"/>
    <property type="project" value="TreeGrafter"/>
</dbReference>
<dbReference type="GO" id="GO:0005886">
    <property type="term" value="C:plasma membrane"/>
    <property type="evidence" value="ECO:0007669"/>
    <property type="project" value="TreeGrafter"/>
</dbReference>
<dbReference type="PANTHER" id="PTHR12286:SF5">
    <property type="entry name" value="SACCHAROPINE DEHYDROGENASE-LIKE OXIDOREDUCTASE"/>
    <property type="match status" value="1"/>
</dbReference>
<dbReference type="PANTHER" id="PTHR12286">
    <property type="entry name" value="SACCHAROPINE DEHYDROGENASE-LIKE OXIDOREDUCTASE"/>
    <property type="match status" value="1"/>
</dbReference>